<dbReference type="PIRSF" id="PIRSF021700">
    <property type="entry name" value="3_dmu_93_MTrfase"/>
    <property type="match status" value="1"/>
</dbReference>
<dbReference type="Proteomes" id="UP000244446">
    <property type="component" value="Unassembled WGS sequence"/>
</dbReference>
<protein>
    <recommendedName>
        <fullName evidence="1">PhnB-like domain-containing protein</fullName>
    </recommendedName>
</protein>
<dbReference type="EMBL" id="QCYH01000002">
    <property type="protein sequence ID" value="PVA11368.1"/>
    <property type="molecule type" value="Genomic_DNA"/>
</dbReference>
<proteinExistence type="predicted"/>
<dbReference type="OrthoDB" id="9806473at2"/>
<name>A0A2T7GAF5_9RHOB</name>
<comment type="caution">
    <text evidence="2">The sequence shown here is derived from an EMBL/GenBank/DDBJ whole genome shotgun (WGS) entry which is preliminary data.</text>
</comment>
<organism evidence="2 3">
    <name type="scientific">Pelagivirga sediminicola</name>
    <dbReference type="NCBI Taxonomy" id="2170575"/>
    <lineage>
        <taxon>Bacteria</taxon>
        <taxon>Pseudomonadati</taxon>
        <taxon>Pseudomonadota</taxon>
        <taxon>Alphaproteobacteria</taxon>
        <taxon>Rhodobacterales</taxon>
        <taxon>Paracoccaceae</taxon>
        <taxon>Pelagivirga</taxon>
    </lineage>
</organism>
<evidence type="ECO:0000313" key="2">
    <source>
        <dbReference type="EMBL" id="PVA11368.1"/>
    </source>
</evidence>
<dbReference type="PANTHER" id="PTHR33990:SF2">
    <property type="entry name" value="PHNB-LIKE DOMAIN-CONTAINING PROTEIN"/>
    <property type="match status" value="1"/>
</dbReference>
<dbReference type="AlphaFoldDB" id="A0A2T7GAF5"/>
<keyword evidence="3" id="KW-1185">Reference proteome</keyword>
<dbReference type="InterPro" id="IPR028973">
    <property type="entry name" value="PhnB-like"/>
</dbReference>
<reference evidence="2 3" key="1">
    <citation type="submission" date="2018-04" db="EMBL/GenBank/DDBJ databases">
        <title>Pelagivirga bohaiensis gen. nov., sp. nov., a bacterium isolated from the Bohai Sea.</title>
        <authorList>
            <person name="Ji X."/>
        </authorList>
    </citation>
    <scope>NUCLEOTIDE SEQUENCE [LARGE SCALE GENOMIC DNA]</scope>
    <source>
        <strain evidence="2 3">BH-SD19</strain>
    </source>
</reference>
<dbReference type="Gene3D" id="3.10.180.10">
    <property type="entry name" value="2,3-Dihydroxybiphenyl 1,2-Dioxygenase, domain 1"/>
    <property type="match status" value="1"/>
</dbReference>
<dbReference type="CDD" id="cd06588">
    <property type="entry name" value="PhnB_like"/>
    <property type="match status" value="1"/>
</dbReference>
<dbReference type="PANTHER" id="PTHR33990">
    <property type="entry name" value="PROTEIN YJDN-RELATED"/>
    <property type="match status" value="1"/>
</dbReference>
<dbReference type="InterPro" id="IPR029068">
    <property type="entry name" value="Glyas_Bleomycin-R_OHBP_Dase"/>
</dbReference>
<dbReference type="SUPFAM" id="SSF54593">
    <property type="entry name" value="Glyoxalase/Bleomycin resistance protein/Dihydroxybiphenyl dioxygenase"/>
    <property type="match status" value="1"/>
</dbReference>
<feature type="domain" description="PhnB-like" evidence="1">
    <location>
        <begin position="3"/>
        <end position="117"/>
    </location>
</feature>
<gene>
    <name evidence="2" type="ORF">DC366_04565</name>
</gene>
<evidence type="ECO:0000259" key="1">
    <source>
        <dbReference type="Pfam" id="PF06983"/>
    </source>
</evidence>
<dbReference type="Pfam" id="PF06983">
    <property type="entry name" value="3-dmu-9_3-mt"/>
    <property type="match status" value="1"/>
</dbReference>
<dbReference type="InterPro" id="IPR009725">
    <property type="entry name" value="3_dmu_93_MTrfase"/>
</dbReference>
<sequence>MGKISTFLWFDGQAEEAAAFYTGLFPDSSIDQTTRSPMDYPGGTEGDVITVGFTLTGRSFIAMNGGPDHPFTDAISLSIDCADQAEVDRYWDALGEGGEPVMCGWIRDRFGLSWQVTPRILPQLLADPDRAKAKRVMEAMGQMLKIDVAAIEAAAKG</sequence>
<evidence type="ECO:0000313" key="3">
    <source>
        <dbReference type="Proteomes" id="UP000244446"/>
    </source>
</evidence>
<accession>A0A2T7GAF5</accession>